<protein>
    <submittedName>
        <fullName evidence="13">Amino acid transporter, transmembrane domain containing protein</fullName>
    </submittedName>
</protein>
<dbReference type="Pfam" id="PF01490">
    <property type="entry name" value="Aa_trans"/>
    <property type="match status" value="1"/>
</dbReference>
<comment type="function">
    <text evidence="10">Carrier protein involved in proton-driven auxin influx. Mediates the formation of auxin gradient from developing leaves (site of auxin biosynthesis) to tips by contributing to the loading of auxin in vascular tissues and facilitating acropetal (base to tip) auxin transport within inner tissues of the root apex, and basipetal (tip to base) auxin transport within outer tissues of the root apex. May be involved in lateral roots and nodules formation.</text>
</comment>
<dbReference type="AlphaFoldDB" id="A0A2P5AVD6"/>
<dbReference type="PANTHER" id="PTHR48017">
    <property type="entry name" value="OS05G0424000 PROTEIN-RELATED"/>
    <property type="match status" value="1"/>
</dbReference>
<evidence type="ECO:0000256" key="9">
    <source>
        <dbReference type="ARBA" id="ARBA00023294"/>
    </source>
</evidence>
<keyword evidence="7 11" id="KW-1133">Transmembrane helix</keyword>
<evidence type="ECO:0000313" key="14">
    <source>
        <dbReference type="Proteomes" id="UP000237105"/>
    </source>
</evidence>
<sequence length="479" mass="52536">MEFHERSNENFSIENVGSNDKIVFDDDGRVKRTGTLITASAHIVTAVIGSGVLSLAWAIAQLGWITGILALVIFSIVTLFTSSLLTNFYRFPDPTIGTRNYTYMHAVKKYLGGKKYKLCGIAQYGNLIGTSIGYTITTALGVGAIKRANCFHKHGHEAECHASNELSMIIFGVLQILLSQIPNFQRLSGLSVIAATMSFTYAFIGVGLSVSRIAGGVHPKTSLTGVAIGVEVTGEQKVWCCFQALGNIAFAYSYSLVLIDIQDTLKSSPPENQVMKKATAVGVFVTTMFYMLSGILGYIAFGNNAPGNFLTGFYEPFWLVDLANVCIVFHLVGAYQVYSQAVFTMVEEQSRKRWPETDFIVKEYPIGIPFLGTFNLNLFRAVWRTFYVIVTTTLAIIFPFFNDILGLLGACGFWPLTVYFPIEMHIAQTQIQSYSRRWLGLKLLSGACLIVSLLAAAGSIGGIVTELKTNRPFMSVSDS</sequence>
<keyword evidence="4 11" id="KW-0812">Transmembrane</keyword>
<dbReference type="STRING" id="3476.A0A2P5AVD6"/>
<name>A0A2P5AVD6_PARAD</name>
<gene>
    <name evidence="13" type="ORF">PanWU01x14_296400</name>
</gene>
<feature type="transmembrane region" description="Helical" evidence="11">
    <location>
        <begin position="381"/>
        <end position="398"/>
    </location>
</feature>
<keyword evidence="9" id="KW-0927">Auxin signaling pathway</keyword>
<dbReference type="EMBL" id="JXTB01000436">
    <property type="protein sequence ID" value="PON40504.1"/>
    <property type="molecule type" value="Genomic_DNA"/>
</dbReference>
<evidence type="ECO:0000256" key="3">
    <source>
        <dbReference type="ARBA" id="ARBA00022448"/>
    </source>
</evidence>
<feature type="transmembrane region" description="Helical" evidence="11">
    <location>
        <begin position="322"/>
        <end position="343"/>
    </location>
</feature>
<evidence type="ECO:0000256" key="10">
    <source>
        <dbReference type="ARBA" id="ARBA00045588"/>
    </source>
</evidence>
<dbReference type="Proteomes" id="UP000237105">
    <property type="component" value="Unassembled WGS sequence"/>
</dbReference>
<evidence type="ECO:0000256" key="5">
    <source>
        <dbReference type="ARBA" id="ARBA00022847"/>
    </source>
</evidence>
<evidence type="ECO:0000259" key="12">
    <source>
        <dbReference type="Pfam" id="PF01490"/>
    </source>
</evidence>
<evidence type="ECO:0000256" key="8">
    <source>
        <dbReference type="ARBA" id="ARBA00023136"/>
    </source>
</evidence>
<comment type="similarity">
    <text evidence="2">Belongs to the amino acid/polyamine transporter 2 family. Amino acid/auxin permease (AAAP) (TC 2.A.18.1) subfamily.</text>
</comment>
<proteinExistence type="inferred from homology"/>
<keyword evidence="6" id="KW-0029">Amino-acid transport</keyword>
<dbReference type="GO" id="GO:0012505">
    <property type="term" value="C:endomembrane system"/>
    <property type="evidence" value="ECO:0007669"/>
    <property type="project" value="UniProtKB-SubCell"/>
</dbReference>
<comment type="caution">
    <text evidence="13">The sequence shown here is derived from an EMBL/GenBank/DDBJ whole genome shotgun (WGS) entry which is preliminary data.</text>
</comment>
<feature type="transmembrane region" description="Helical" evidence="11">
    <location>
        <begin position="36"/>
        <end position="59"/>
    </location>
</feature>
<feature type="transmembrane region" description="Helical" evidence="11">
    <location>
        <begin position="280"/>
        <end position="302"/>
    </location>
</feature>
<dbReference type="InterPro" id="IPR013057">
    <property type="entry name" value="AA_transpt_TM"/>
</dbReference>
<evidence type="ECO:0000256" key="4">
    <source>
        <dbReference type="ARBA" id="ARBA00022692"/>
    </source>
</evidence>
<dbReference type="GO" id="GO:0006865">
    <property type="term" value="P:amino acid transport"/>
    <property type="evidence" value="ECO:0007669"/>
    <property type="project" value="UniProtKB-KW"/>
</dbReference>
<comment type="subcellular location">
    <subcellularLocation>
        <location evidence="1">Endomembrane system</location>
        <topology evidence="1">Multi-pass membrane protein</topology>
    </subcellularLocation>
</comment>
<feature type="transmembrane region" description="Helical" evidence="11">
    <location>
        <begin position="443"/>
        <end position="464"/>
    </location>
</feature>
<feature type="domain" description="Amino acid transporter transmembrane" evidence="12">
    <location>
        <begin position="33"/>
        <end position="464"/>
    </location>
</feature>
<feature type="transmembrane region" description="Helical" evidence="11">
    <location>
        <begin position="404"/>
        <end position="422"/>
    </location>
</feature>
<reference evidence="14" key="1">
    <citation type="submission" date="2016-06" db="EMBL/GenBank/DDBJ databases">
        <title>Parallel loss of symbiosis genes in relatives of nitrogen-fixing non-legume Parasponia.</title>
        <authorList>
            <person name="Van Velzen R."/>
            <person name="Holmer R."/>
            <person name="Bu F."/>
            <person name="Rutten L."/>
            <person name="Van Zeijl A."/>
            <person name="Liu W."/>
            <person name="Santuari L."/>
            <person name="Cao Q."/>
            <person name="Sharma T."/>
            <person name="Shen D."/>
            <person name="Roswanjaya Y."/>
            <person name="Wardhani T."/>
            <person name="Kalhor M.S."/>
            <person name="Jansen J."/>
            <person name="Van den Hoogen J."/>
            <person name="Gungor B."/>
            <person name="Hartog M."/>
            <person name="Hontelez J."/>
            <person name="Verver J."/>
            <person name="Yang W.-C."/>
            <person name="Schijlen E."/>
            <person name="Repin R."/>
            <person name="Schilthuizen M."/>
            <person name="Schranz E."/>
            <person name="Heidstra R."/>
            <person name="Miyata K."/>
            <person name="Fedorova E."/>
            <person name="Kohlen W."/>
            <person name="Bisseling T."/>
            <person name="Smit S."/>
            <person name="Geurts R."/>
        </authorList>
    </citation>
    <scope>NUCLEOTIDE SEQUENCE [LARGE SCALE GENOMIC DNA]</scope>
    <source>
        <strain evidence="14">cv. WU1-14</strain>
    </source>
</reference>
<dbReference type="GO" id="GO:0015293">
    <property type="term" value="F:symporter activity"/>
    <property type="evidence" value="ECO:0007669"/>
    <property type="project" value="UniProtKB-KW"/>
</dbReference>
<dbReference type="OrthoDB" id="40134at2759"/>
<keyword evidence="8 11" id="KW-0472">Membrane</keyword>
<evidence type="ECO:0000256" key="1">
    <source>
        <dbReference type="ARBA" id="ARBA00004127"/>
    </source>
</evidence>
<feature type="transmembrane region" description="Helical" evidence="11">
    <location>
        <begin position="65"/>
        <end position="89"/>
    </location>
</feature>
<evidence type="ECO:0000256" key="11">
    <source>
        <dbReference type="SAM" id="Phobius"/>
    </source>
</evidence>
<evidence type="ECO:0000313" key="13">
    <source>
        <dbReference type="EMBL" id="PON40504.1"/>
    </source>
</evidence>
<keyword evidence="5" id="KW-0769">Symport</keyword>
<dbReference type="GO" id="GO:0009734">
    <property type="term" value="P:auxin-activated signaling pathway"/>
    <property type="evidence" value="ECO:0007669"/>
    <property type="project" value="UniProtKB-KW"/>
</dbReference>
<feature type="transmembrane region" description="Helical" evidence="11">
    <location>
        <begin position="187"/>
        <end position="210"/>
    </location>
</feature>
<accession>A0A2P5AVD6</accession>
<evidence type="ECO:0000256" key="2">
    <source>
        <dbReference type="ARBA" id="ARBA00005590"/>
    </source>
</evidence>
<organism evidence="13 14">
    <name type="scientific">Parasponia andersonii</name>
    <name type="common">Sponia andersonii</name>
    <dbReference type="NCBI Taxonomy" id="3476"/>
    <lineage>
        <taxon>Eukaryota</taxon>
        <taxon>Viridiplantae</taxon>
        <taxon>Streptophyta</taxon>
        <taxon>Embryophyta</taxon>
        <taxon>Tracheophyta</taxon>
        <taxon>Spermatophyta</taxon>
        <taxon>Magnoliopsida</taxon>
        <taxon>eudicotyledons</taxon>
        <taxon>Gunneridae</taxon>
        <taxon>Pentapetalae</taxon>
        <taxon>rosids</taxon>
        <taxon>fabids</taxon>
        <taxon>Rosales</taxon>
        <taxon>Cannabaceae</taxon>
        <taxon>Parasponia</taxon>
    </lineage>
</organism>
<evidence type="ECO:0000256" key="7">
    <source>
        <dbReference type="ARBA" id="ARBA00022989"/>
    </source>
</evidence>
<evidence type="ECO:0000256" key="6">
    <source>
        <dbReference type="ARBA" id="ARBA00022970"/>
    </source>
</evidence>
<keyword evidence="14" id="KW-1185">Reference proteome</keyword>
<keyword evidence="3" id="KW-0813">Transport</keyword>